<keyword evidence="2" id="KW-0813">Transport</keyword>
<comment type="similarity">
    <text evidence="1">Belongs to the bacterial solute-binding protein 1 family.</text>
</comment>
<sequence>MWEAQTKRVIIQVDKICYSCRRYRSLLSYTGLLLSLSVLTVACTPQTTENPNISTPREPPSKGTVTILGAMTGAQQEKLEAALTPFVKETGIEVIYQGTEAFSTLLPVRVDAGNPPDIAMFPQPGLMAEFARKGLLVPLETVIDRETLTQAFSPDWLALGTVNGKIYGIWYRASVKSLVWYNPKAFQSAGYQIPKTWDELEDLSDQIVADGGVPWCLGMESGDATGWVGTDWIEDILLRTSGPEVYDQWVQNKIPFNSPPIKEAFEKFGQIALNPKYVVGGTVGVVTIPFGLSPNGLFTDPPECYMHRQASFISSFFPEGVVLGENVAIFPLPPINEEFGLPILVGGDVVAMFNDTPAARQLMQYLASVKPHEISAQMGGYISPHKGVSLDLYPDPVSRQQAEILLNADLIRFDGSDLMPANVGTGTFWLGIMKYVDGQNVDTVLIDINQSLQKK</sequence>
<dbReference type="EMBL" id="LATL02000068">
    <property type="protein sequence ID" value="KKD35230.1"/>
    <property type="molecule type" value="Genomic_DNA"/>
</dbReference>
<dbReference type="PATRIC" id="fig|1637645.4.peg.1304"/>
<evidence type="ECO:0000313" key="4">
    <source>
        <dbReference type="Proteomes" id="UP000033607"/>
    </source>
</evidence>
<accession>A0A0F5YAJ5</accession>
<organism evidence="3 4">
    <name type="scientific">Limnoraphis robusta CS-951</name>
    <dbReference type="NCBI Taxonomy" id="1637645"/>
    <lineage>
        <taxon>Bacteria</taxon>
        <taxon>Bacillati</taxon>
        <taxon>Cyanobacteriota</taxon>
        <taxon>Cyanophyceae</taxon>
        <taxon>Oscillatoriophycideae</taxon>
        <taxon>Oscillatoriales</taxon>
        <taxon>Sirenicapillariaceae</taxon>
        <taxon>Limnoraphis</taxon>
    </lineage>
</organism>
<evidence type="ECO:0000256" key="2">
    <source>
        <dbReference type="ARBA" id="ARBA00022448"/>
    </source>
</evidence>
<dbReference type="RefSeq" id="WP_046281609.1">
    <property type="nucleotide sequence ID" value="NZ_LATL02000068.1"/>
</dbReference>
<dbReference type="AlphaFoldDB" id="A0A0F5YAJ5"/>
<name>A0A0F5YAJ5_9CYAN</name>
<dbReference type="InterPro" id="IPR050490">
    <property type="entry name" value="Bact_solute-bd_prot1"/>
</dbReference>
<dbReference type="PANTHER" id="PTHR43649:SF29">
    <property type="entry name" value="OSMOPROTECTIVE COMPOUNDS-BINDING PROTEIN GGTB"/>
    <property type="match status" value="1"/>
</dbReference>
<proteinExistence type="inferred from homology"/>
<dbReference type="Proteomes" id="UP000033607">
    <property type="component" value="Unassembled WGS sequence"/>
</dbReference>
<dbReference type="SUPFAM" id="SSF53850">
    <property type="entry name" value="Periplasmic binding protein-like II"/>
    <property type="match status" value="1"/>
</dbReference>
<dbReference type="Gene3D" id="3.40.190.10">
    <property type="entry name" value="Periplasmic binding protein-like II"/>
    <property type="match status" value="2"/>
</dbReference>
<protein>
    <submittedName>
        <fullName evidence="3">ABC transporter substrate-binding protein</fullName>
    </submittedName>
</protein>
<dbReference type="PANTHER" id="PTHR43649">
    <property type="entry name" value="ARABINOSE-BINDING PROTEIN-RELATED"/>
    <property type="match status" value="1"/>
</dbReference>
<dbReference type="InterPro" id="IPR006059">
    <property type="entry name" value="SBP"/>
</dbReference>
<dbReference type="Pfam" id="PF01547">
    <property type="entry name" value="SBP_bac_1"/>
    <property type="match status" value="1"/>
</dbReference>
<comment type="caution">
    <text evidence="3">The sequence shown here is derived from an EMBL/GenBank/DDBJ whole genome shotgun (WGS) entry which is preliminary data.</text>
</comment>
<dbReference type="OrthoDB" id="94797at2"/>
<evidence type="ECO:0000256" key="1">
    <source>
        <dbReference type="ARBA" id="ARBA00008520"/>
    </source>
</evidence>
<evidence type="ECO:0000313" key="3">
    <source>
        <dbReference type="EMBL" id="KKD35230.1"/>
    </source>
</evidence>
<reference evidence="3 4" key="1">
    <citation type="submission" date="2015-06" db="EMBL/GenBank/DDBJ databases">
        <title>Draft genome assembly of filamentous brackish cyanobacterium Limnoraphis robusta strain CS-951.</title>
        <authorList>
            <person name="Willis A."/>
            <person name="Parks M."/>
            <person name="Burford M.A."/>
        </authorList>
    </citation>
    <scope>NUCLEOTIDE SEQUENCE [LARGE SCALE GENOMIC DNA]</scope>
    <source>
        <strain evidence="3 4">CS-951</strain>
    </source>
</reference>
<gene>
    <name evidence="3" type="ORF">WN50_26490</name>
</gene>